<feature type="domain" description="F-box" evidence="1">
    <location>
        <begin position="32"/>
        <end position="80"/>
    </location>
</feature>
<reference evidence="3" key="1">
    <citation type="submission" date="2022-10" db="EMBL/GenBank/DDBJ databases">
        <title>Genome assembly of Pristionchus species.</title>
        <authorList>
            <person name="Yoshida K."/>
            <person name="Sommer R.J."/>
        </authorList>
    </citation>
    <scope>NUCLEOTIDE SEQUENCE [LARGE SCALE GENOMIC DNA]</scope>
    <source>
        <strain evidence="3">RS5460</strain>
    </source>
</reference>
<name>A0AAN5D882_9BILA</name>
<protein>
    <recommendedName>
        <fullName evidence="1">F-box domain-containing protein</fullName>
    </recommendedName>
</protein>
<gene>
    <name evidence="2" type="ORF">PMAYCL1PPCAC_28376</name>
</gene>
<proteinExistence type="predicted"/>
<dbReference type="SUPFAM" id="SSF81383">
    <property type="entry name" value="F-box domain"/>
    <property type="match status" value="1"/>
</dbReference>
<evidence type="ECO:0000259" key="1">
    <source>
        <dbReference type="PROSITE" id="PS50181"/>
    </source>
</evidence>
<dbReference type="PROSITE" id="PS50181">
    <property type="entry name" value="FBOX"/>
    <property type="match status" value="1"/>
</dbReference>
<comment type="caution">
    <text evidence="2">The sequence shown here is derived from an EMBL/GenBank/DDBJ whole genome shotgun (WGS) entry which is preliminary data.</text>
</comment>
<evidence type="ECO:0000313" key="2">
    <source>
        <dbReference type="EMBL" id="GMR58181.1"/>
    </source>
</evidence>
<dbReference type="InterPro" id="IPR036047">
    <property type="entry name" value="F-box-like_dom_sf"/>
</dbReference>
<dbReference type="Proteomes" id="UP001328107">
    <property type="component" value="Unassembled WGS sequence"/>
</dbReference>
<sequence length="243" mass="28472">MKMMATRKRSIQDEEETSNERLEIKVRGPIQLDNFSQMPHDCLLDILERVDHNDLDEMCTLNRRFEELSILSRSRALKAKANDLVITQESPTLFHFSIHYHGDQSYYMTLSPETKSVLLKAKRRQAARRKKYSISPQQEDLLQTNSERLTNILQRFDIAICTFKSVCIDQNILKLIELICSSPSLFSLKVDDCFFRKQYVEKRFLDALLFTKVDTISLGFHNYEAQVVTQDFLRVYSNIVHLP</sequence>
<dbReference type="EMBL" id="BTRK01000006">
    <property type="protein sequence ID" value="GMR58181.1"/>
    <property type="molecule type" value="Genomic_DNA"/>
</dbReference>
<organism evidence="2 3">
    <name type="scientific">Pristionchus mayeri</name>
    <dbReference type="NCBI Taxonomy" id="1317129"/>
    <lineage>
        <taxon>Eukaryota</taxon>
        <taxon>Metazoa</taxon>
        <taxon>Ecdysozoa</taxon>
        <taxon>Nematoda</taxon>
        <taxon>Chromadorea</taxon>
        <taxon>Rhabditida</taxon>
        <taxon>Rhabditina</taxon>
        <taxon>Diplogasteromorpha</taxon>
        <taxon>Diplogasteroidea</taxon>
        <taxon>Neodiplogasteridae</taxon>
        <taxon>Pristionchus</taxon>
    </lineage>
</organism>
<dbReference type="AlphaFoldDB" id="A0AAN5D882"/>
<accession>A0AAN5D882</accession>
<dbReference type="InterPro" id="IPR001810">
    <property type="entry name" value="F-box_dom"/>
</dbReference>
<keyword evidence="3" id="KW-1185">Reference proteome</keyword>
<evidence type="ECO:0000313" key="3">
    <source>
        <dbReference type="Proteomes" id="UP001328107"/>
    </source>
</evidence>
<feature type="non-terminal residue" evidence="2">
    <location>
        <position position="243"/>
    </location>
</feature>